<keyword evidence="2" id="KW-1185">Reference proteome</keyword>
<dbReference type="EMBL" id="JAPDFW010000058">
    <property type="protein sequence ID" value="KAJ5077506.1"/>
    <property type="molecule type" value="Genomic_DNA"/>
</dbReference>
<evidence type="ECO:0000313" key="2">
    <source>
        <dbReference type="Proteomes" id="UP001149090"/>
    </source>
</evidence>
<sequence length="69" mass="7551">MEFYQSLFQTTTGFFPLGNPSRGTKVFVLDDFSNPVPLGVKGTLHISSDSIGISKSLKRSKTKEDNLGI</sequence>
<dbReference type="AlphaFoldDB" id="A0A9Q0LRR1"/>
<accession>A0A9Q0LRR1</accession>
<dbReference type="Proteomes" id="UP001149090">
    <property type="component" value="Unassembled WGS sequence"/>
</dbReference>
<organism evidence="1 2">
    <name type="scientific">Anaeramoeba ignava</name>
    <name type="common">Anaerobic marine amoeba</name>
    <dbReference type="NCBI Taxonomy" id="1746090"/>
    <lineage>
        <taxon>Eukaryota</taxon>
        <taxon>Metamonada</taxon>
        <taxon>Anaeramoebidae</taxon>
        <taxon>Anaeramoeba</taxon>
    </lineage>
</organism>
<reference evidence="1" key="1">
    <citation type="submission" date="2022-10" db="EMBL/GenBank/DDBJ databases">
        <title>Novel sulphate-reducing endosymbionts in the free-living metamonad Anaeramoeba.</title>
        <authorList>
            <person name="Jerlstrom-Hultqvist J."/>
            <person name="Cepicka I."/>
            <person name="Gallot-Lavallee L."/>
            <person name="Salas-Leiva D."/>
            <person name="Curtis B.A."/>
            <person name="Zahonova K."/>
            <person name="Pipaliya S."/>
            <person name="Dacks J."/>
            <person name="Roger A.J."/>
        </authorList>
    </citation>
    <scope>NUCLEOTIDE SEQUENCE</scope>
    <source>
        <strain evidence="1">BMAN</strain>
    </source>
</reference>
<gene>
    <name evidence="1" type="ORF">M0811_06029</name>
</gene>
<proteinExistence type="predicted"/>
<evidence type="ECO:0000313" key="1">
    <source>
        <dbReference type="EMBL" id="KAJ5077506.1"/>
    </source>
</evidence>
<name>A0A9Q0LRR1_ANAIG</name>
<protein>
    <submittedName>
        <fullName evidence="1">N-(5-amino-5-carboxypentanoyl)-l-cysteinyl-d-valine synthase</fullName>
    </submittedName>
</protein>
<dbReference type="Gene3D" id="2.30.38.10">
    <property type="entry name" value="Luciferase, Domain 3"/>
    <property type="match status" value="1"/>
</dbReference>
<comment type="caution">
    <text evidence="1">The sequence shown here is derived from an EMBL/GenBank/DDBJ whole genome shotgun (WGS) entry which is preliminary data.</text>
</comment>
<dbReference type="OrthoDB" id="329835at2759"/>